<dbReference type="EMBL" id="CADCWG010000021">
    <property type="protein sequence ID" value="CAA9536820.1"/>
    <property type="molecule type" value="Genomic_DNA"/>
</dbReference>
<reference evidence="2" key="1">
    <citation type="submission" date="2020-02" db="EMBL/GenBank/DDBJ databases">
        <authorList>
            <person name="Meier V. D."/>
        </authorList>
    </citation>
    <scope>NUCLEOTIDE SEQUENCE</scope>
    <source>
        <strain evidence="2">AVDCRST_MAG49</strain>
    </source>
</reference>
<feature type="region of interest" description="Disordered" evidence="1">
    <location>
        <begin position="1"/>
        <end position="34"/>
    </location>
</feature>
<name>A0A6J4TZP8_9BACT</name>
<accession>A0A6J4TZP8</accession>
<evidence type="ECO:0000256" key="1">
    <source>
        <dbReference type="SAM" id="MobiDB-lite"/>
    </source>
</evidence>
<organism evidence="2">
    <name type="scientific">uncultured Thermomicrobiales bacterium</name>
    <dbReference type="NCBI Taxonomy" id="1645740"/>
    <lineage>
        <taxon>Bacteria</taxon>
        <taxon>Pseudomonadati</taxon>
        <taxon>Thermomicrobiota</taxon>
        <taxon>Thermomicrobia</taxon>
        <taxon>Thermomicrobiales</taxon>
        <taxon>environmental samples</taxon>
    </lineage>
</organism>
<evidence type="ECO:0000313" key="2">
    <source>
        <dbReference type="EMBL" id="CAA9536820.1"/>
    </source>
</evidence>
<proteinExistence type="predicted"/>
<gene>
    <name evidence="2" type="ORF">AVDCRST_MAG49-323</name>
</gene>
<dbReference type="AlphaFoldDB" id="A0A6J4TZP8"/>
<protein>
    <submittedName>
        <fullName evidence="2">Uncharacterized protein</fullName>
    </submittedName>
</protein>
<sequence>MVSFLGRRKNRDEKVRNSTDTSDAGRGSGYRFTMKGSPRHYDDVRNIIHAGGGTVYFGEALTYERGAGVALWRVRCEGFDWLPRLYEWWAESERVEPINVTFHLYLPSDLKYPALDLRQHTPAEVEAFIRANAPYEPAPLAVASPRR</sequence>